<evidence type="ECO:0000256" key="2">
    <source>
        <dbReference type="ARBA" id="ARBA00023125"/>
    </source>
</evidence>
<dbReference type="GO" id="GO:0003677">
    <property type="term" value="F:DNA binding"/>
    <property type="evidence" value="ECO:0007669"/>
    <property type="project" value="UniProtKB-KW"/>
</dbReference>
<dbReference type="PRINTS" id="PR00035">
    <property type="entry name" value="HTHGNTR"/>
</dbReference>
<dbReference type="Gene3D" id="1.10.10.10">
    <property type="entry name" value="Winged helix-like DNA-binding domain superfamily/Winged helix DNA-binding domain"/>
    <property type="match status" value="1"/>
</dbReference>
<dbReference type="EMBL" id="JAGGKT010000026">
    <property type="protein sequence ID" value="MBP1934708.1"/>
    <property type="molecule type" value="Genomic_DNA"/>
</dbReference>
<dbReference type="InterPro" id="IPR036390">
    <property type="entry name" value="WH_DNA-bd_sf"/>
</dbReference>
<dbReference type="PROSITE" id="PS50949">
    <property type="entry name" value="HTH_GNTR"/>
    <property type="match status" value="1"/>
</dbReference>
<dbReference type="PANTHER" id="PTHR43537">
    <property type="entry name" value="TRANSCRIPTIONAL REGULATOR, GNTR FAMILY"/>
    <property type="match status" value="1"/>
</dbReference>
<dbReference type="InterPro" id="IPR036388">
    <property type="entry name" value="WH-like_DNA-bd_sf"/>
</dbReference>
<keyword evidence="6" id="KW-1185">Reference proteome</keyword>
<evidence type="ECO:0000259" key="4">
    <source>
        <dbReference type="PROSITE" id="PS50949"/>
    </source>
</evidence>
<dbReference type="SUPFAM" id="SSF46785">
    <property type="entry name" value="Winged helix' DNA-binding domain"/>
    <property type="match status" value="1"/>
</dbReference>
<dbReference type="InterPro" id="IPR011711">
    <property type="entry name" value="GntR_C"/>
</dbReference>
<accession>A0ABS4GWR8</accession>
<evidence type="ECO:0000256" key="3">
    <source>
        <dbReference type="ARBA" id="ARBA00023163"/>
    </source>
</evidence>
<comment type="caution">
    <text evidence="5">The sequence shown here is derived from an EMBL/GenBank/DDBJ whole genome shotgun (WGS) entry which is preliminary data.</text>
</comment>
<proteinExistence type="predicted"/>
<reference evidence="5 6" key="1">
    <citation type="submission" date="2021-03" db="EMBL/GenBank/DDBJ databases">
        <title>Genomic Encyclopedia of Type Strains, Phase IV (KMG-IV): sequencing the most valuable type-strain genomes for metagenomic binning, comparative biology and taxonomic classification.</title>
        <authorList>
            <person name="Goeker M."/>
        </authorList>
    </citation>
    <scope>NUCLEOTIDE SEQUENCE [LARGE SCALE GENOMIC DNA]</scope>
    <source>
        <strain evidence="5 6">DSM 24738</strain>
    </source>
</reference>
<dbReference type="InterPro" id="IPR000524">
    <property type="entry name" value="Tscrpt_reg_HTH_GntR"/>
</dbReference>
<dbReference type="InterPro" id="IPR008920">
    <property type="entry name" value="TF_FadR/GntR_C"/>
</dbReference>
<name>A0ABS4GWR8_9BACL</name>
<evidence type="ECO:0000313" key="5">
    <source>
        <dbReference type="EMBL" id="MBP1934708.1"/>
    </source>
</evidence>
<dbReference type="SMART" id="SM00345">
    <property type="entry name" value="HTH_GNTR"/>
    <property type="match status" value="1"/>
</dbReference>
<gene>
    <name evidence="5" type="ORF">J2Z37_004728</name>
</gene>
<dbReference type="Proteomes" id="UP001519343">
    <property type="component" value="Unassembled WGS sequence"/>
</dbReference>
<keyword evidence="1" id="KW-0805">Transcription regulation</keyword>
<dbReference type="PANTHER" id="PTHR43537:SF5">
    <property type="entry name" value="UXU OPERON TRANSCRIPTIONAL REGULATOR"/>
    <property type="match status" value="1"/>
</dbReference>
<feature type="domain" description="HTH gntR-type" evidence="4">
    <location>
        <begin position="12"/>
        <end position="80"/>
    </location>
</feature>
<evidence type="ECO:0000313" key="6">
    <source>
        <dbReference type="Proteomes" id="UP001519343"/>
    </source>
</evidence>
<dbReference type="CDD" id="cd07377">
    <property type="entry name" value="WHTH_GntR"/>
    <property type="match status" value="1"/>
</dbReference>
<dbReference type="SUPFAM" id="SSF48008">
    <property type="entry name" value="GntR ligand-binding domain-like"/>
    <property type="match status" value="1"/>
</dbReference>
<dbReference type="Pfam" id="PF00392">
    <property type="entry name" value="GntR"/>
    <property type="match status" value="1"/>
</dbReference>
<dbReference type="Gene3D" id="1.20.120.530">
    <property type="entry name" value="GntR ligand-binding domain-like"/>
    <property type="match status" value="1"/>
</dbReference>
<dbReference type="Pfam" id="PF07729">
    <property type="entry name" value="FCD"/>
    <property type="match status" value="1"/>
</dbReference>
<evidence type="ECO:0000256" key="1">
    <source>
        <dbReference type="ARBA" id="ARBA00023015"/>
    </source>
</evidence>
<keyword evidence="3" id="KW-0804">Transcription</keyword>
<protein>
    <submittedName>
        <fullName evidence="5">DNA-binding FadR family transcriptional regulator</fullName>
    </submittedName>
</protein>
<dbReference type="RefSeq" id="WP_209812695.1">
    <property type="nucleotide sequence ID" value="NZ_JAGGKT010000026.1"/>
</dbReference>
<keyword evidence="2 5" id="KW-0238">DNA-binding</keyword>
<sequence length="232" mass="26624">MGVSFESLTSKDKISSQIVSLIKNRLIDGSIKPGDKLPTEIELVEQLGVSRTPVREAMKILESIGIIEIRRGEGMFIREDLSQSNLNPLIFSLILHSNNISKLVEFRQYFEEMLIQLIRINCTEEDLQKIRQVYQSQQERMRADLSRDKLAEIDLEFHYAVLGATKNPFIIEVGKTIYEISKPQITKILDQFGVEKTLLTHKAYLDALTGKQSNPYTVVKEKIKDNWSPLEK</sequence>
<organism evidence="5 6">
    <name type="scientific">Ammoniphilus resinae</name>
    <dbReference type="NCBI Taxonomy" id="861532"/>
    <lineage>
        <taxon>Bacteria</taxon>
        <taxon>Bacillati</taxon>
        <taxon>Bacillota</taxon>
        <taxon>Bacilli</taxon>
        <taxon>Bacillales</taxon>
        <taxon>Paenibacillaceae</taxon>
        <taxon>Aneurinibacillus group</taxon>
        <taxon>Ammoniphilus</taxon>
    </lineage>
</organism>